<dbReference type="PROSITE" id="PS01242">
    <property type="entry name" value="ZF_FPG_1"/>
    <property type="match status" value="1"/>
</dbReference>
<gene>
    <name evidence="15" type="primary">mutM</name>
    <name evidence="15" type="synonym">fpg</name>
    <name evidence="18" type="ORF">GMBLW1_02500</name>
</gene>
<name>A0A6C2YQ01_9BACT</name>
<organism evidence="18">
    <name type="scientific">Tuwongella immobilis</name>
    <dbReference type="NCBI Taxonomy" id="692036"/>
    <lineage>
        <taxon>Bacteria</taxon>
        <taxon>Pseudomonadati</taxon>
        <taxon>Planctomycetota</taxon>
        <taxon>Planctomycetia</taxon>
        <taxon>Gemmatales</taxon>
        <taxon>Gemmataceae</taxon>
        <taxon>Tuwongella</taxon>
    </lineage>
</organism>
<dbReference type="EC" id="3.2.2.23" evidence="15"/>
<feature type="domain" description="FPG-type" evidence="16">
    <location>
        <begin position="237"/>
        <end position="271"/>
    </location>
</feature>
<dbReference type="SUPFAM" id="SSF57716">
    <property type="entry name" value="Glucocorticoid receptor-like (DNA-binding domain)"/>
    <property type="match status" value="1"/>
</dbReference>
<dbReference type="Gene3D" id="1.10.8.50">
    <property type="match status" value="1"/>
</dbReference>
<evidence type="ECO:0000313" key="18">
    <source>
        <dbReference type="EMBL" id="VIP03710.1"/>
    </source>
</evidence>
<evidence type="ECO:0000256" key="8">
    <source>
        <dbReference type="ARBA" id="ARBA00022833"/>
    </source>
</evidence>
<dbReference type="EMBL" id="LR586016">
    <property type="protein sequence ID" value="VIP03710.1"/>
    <property type="molecule type" value="Genomic_DNA"/>
</dbReference>
<reference evidence="18" key="1">
    <citation type="submission" date="2019-04" db="EMBL/GenBank/DDBJ databases">
        <authorList>
            <consortium name="Science for Life Laboratories"/>
        </authorList>
    </citation>
    <scope>NUCLEOTIDE SEQUENCE</scope>
    <source>
        <strain evidence="18">MBLW1</strain>
    </source>
</reference>
<keyword evidence="6 15" id="KW-0863">Zinc-finger</keyword>
<feature type="binding site" evidence="15">
    <location>
        <position position="111"/>
    </location>
    <ligand>
        <name>DNA</name>
        <dbReference type="ChEBI" id="CHEBI:16991"/>
    </ligand>
</feature>
<dbReference type="GO" id="GO:0140078">
    <property type="term" value="F:class I DNA-(apurinic or apyrimidinic site) endonuclease activity"/>
    <property type="evidence" value="ECO:0007669"/>
    <property type="project" value="UniProtKB-EC"/>
</dbReference>
<feature type="binding site" evidence="15">
    <location>
        <position position="92"/>
    </location>
    <ligand>
        <name>DNA</name>
        <dbReference type="ChEBI" id="CHEBI:16991"/>
    </ligand>
</feature>
<dbReference type="GO" id="GO:0008270">
    <property type="term" value="F:zinc ion binding"/>
    <property type="evidence" value="ECO:0007669"/>
    <property type="project" value="UniProtKB-UniRule"/>
</dbReference>
<dbReference type="SMART" id="SM01232">
    <property type="entry name" value="H2TH"/>
    <property type="match status" value="1"/>
</dbReference>
<keyword evidence="9 15" id="KW-0238">DNA-binding</keyword>
<dbReference type="PROSITE" id="PS51066">
    <property type="entry name" value="ZF_FPG_2"/>
    <property type="match status" value="1"/>
</dbReference>
<dbReference type="SUPFAM" id="SSF46946">
    <property type="entry name" value="S13-like H2TH domain"/>
    <property type="match status" value="1"/>
</dbReference>
<evidence type="ECO:0000259" key="16">
    <source>
        <dbReference type="PROSITE" id="PS51066"/>
    </source>
</evidence>
<feature type="domain" description="Formamidopyrimidine-DNA glycosylase catalytic" evidence="17">
    <location>
        <begin position="2"/>
        <end position="114"/>
    </location>
</feature>
<comment type="similarity">
    <text evidence="2 15">Belongs to the FPG family.</text>
</comment>
<dbReference type="EMBL" id="LR593887">
    <property type="protein sequence ID" value="VTS04788.1"/>
    <property type="molecule type" value="Genomic_DNA"/>
</dbReference>
<evidence type="ECO:0000256" key="9">
    <source>
        <dbReference type="ARBA" id="ARBA00023125"/>
    </source>
</evidence>
<dbReference type="Pfam" id="PF06827">
    <property type="entry name" value="zf-FPG_IleRS"/>
    <property type="match status" value="1"/>
</dbReference>
<feature type="active site" description="Proton donor; for delta-elimination activity" evidence="15">
    <location>
        <position position="261"/>
    </location>
</feature>
<keyword evidence="7 15" id="KW-0378">Hydrolase</keyword>
<keyword evidence="19" id="KW-1185">Reference proteome</keyword>
<comment type="catalytic activity">
    <reaction evidence="1 15">
        <text>Hydrolysis of DNA containing ring-opened 7-methylguanine residues, releasing 2,6-diamino-4-hydroxy-5-(N-methyl)formamidopyrimidine.</text>
        <dbReference type="EC" id="3.2.2.23"/>
    </reaction>
</comment>
<dbReference type="NCBIfam" id="TIGR00577">
    <property type="entry name" value="fpg"/>
    <property type="match status" value="1"/>
</dbReference>
<keyword evidence="5 15" id="KW-0227">DNA damage</keyword>
<comment type="subunit">
    <text evidence="3 15">Monomer.</text>
</comment>
<dbReference type="PANTHER" id="PTHR22993:SF9">
    <property type="entry name" value="FORMAMIDOPYRIMIDINE-DNA GLYCOSYLASE"/>
    <property type="match status" value="1"/>
</dbReference>
<dbReference type="HAMAP" id="MF_00103">
    <property type="entry name" value="Fapy_DNA_glycosyl"/>
    <property type="match status" value="1"/>
</dbReference>
<feature type="active site" description="Proton donor; for beta-elimination activity" evidence="15">
    <location>
        <position position="58"/>
    </location>
</feature>
<protein>
    <recommendedName>
        <fullName evidence="15">Formamidopyrimidine-DNA glycosylase</fullName>
        <shortName evidence="15">Fapy-DNA glycosylase</shortName>
        <ecNumber evidence="15">3.2.2.23</ecNumber>
    </recommendedName>
    <alternativeName>
        <fullName evidence="15">DNA-(apurinic or apyrimidinic site) lyase MutM</fullName>
        <shortName evidence="15">AP lyase MutM</shortName>
        <ecNumber evidence="15">4.2.99.18</ecNumber>
    </alternativeName>
</protein>
<dbReference type="InterPro" id="IPR010979">
    <property type="entry name" value="Ribosomal_uS13-like_H2TH"/>
</dbReference>
<dbReference type="GO" id="GO:0034039">
    <property type="term" value="F:8-oxo-7,8-dihydroguanine DNA N-glycosylase activity"/>
    <property type="evidence" value="ECO:0007669"/>
    <property type="project" value="TreeGrafter"/>
</dbReference>
<keyword evidence="10 15" id="KW-0234">DNA repair</keyword>
<dbReference type="SUPFAM" id="SSF81624">
    <property type="entry name" value="N-terminal domain of MutM-like DNA repair proteins"/>
    <property type="match status" value="1"/>
</dbReference>
<feature type="active site" description="Schiff-base intermediate with DNA" evidence="15">
    <location>
        <position position="2"/>
    </location>
</feature>
<dbReference type="InterPro" id="IPR035937">
    <property type="entry name" value="FPG_N"/>
</dbReference>
<dbReference type="RefSeq" id="WP_162658872.1">
    <property type="nucleotide sequence ID" value="NZ_LR593887.1"/>
</dbReference>
<dbReference type="InterPro" id="IPR015886">
    <property type="entry name" value="H2TH_FPG"/>
</dbReference>
<evidence type="ECO:0000256" key="6">
    <source>
        <dbReference type="ARBA" id="ARBA00022771"/>
    </source>
</evidence>
<dbReference type="InterPro" id="IPR020629">
    <property type="entry name" value="FPG_Glyclase"/>
</dbReference>
<keyword evidence="13 15" id="KW-0326">Glycosidase</keyword>
<comment type="caution">
    <text evidence="15">Lacks conserved residue(s) required for the propagation of feature annotation.</text>
</comment>
<dbReference type="FunCoup" id="A0A6C2YQ01">
    <property type="interactions" value="435"/>
</dbReference>
<comment type="cofactor">
    <cofactor evidence="15">
        <name>Zn(2+)</name>
        <dbReference type="ChEBI" id="CHEBI:29105"/>
    </cofactor>
    <text evidence="15">Binds 1 zinc ion per subunit.</text>
</comment>
<keyword evidence="11 15" id="KW-0456">Lyase</keyword>
<dbReference type="Proteomes" id="UP000464378">
    <property type="component" value="Chromosome"/>
</dbReference>
<comment type="function">
    <text evidence="15">Involved in base excision repair of DNA damaged by oxidation or by mutagenic agents. Acts as DNA glycosylase that recognizes and removes damaged bases. Has a preference for oxidized purines, such as 7,8-dihydro-8-oxoguanine (8-oxoG). Has AP (apurinic/apyrimidinic) lyase activity and introduces nicks in the DNA strand. Cleaves the DNA backbone by beta-delta elimination to generate a single-strand break at the site of the removed base with both 3'- and 5'-phosphates.</text>
</comment>
<proteinExistence type="inferred from homology"/>
<comment type="catalytic activity">
    <reaction evidence="14 15">
        <text>2'-deoxyribonucleotide-(2'-deoxyribose 5'-phosphate)-2'-deoxyribonucleotide-DNA = a 3'-end 2'-deoxyribonucleotide-(2,3-dehydro-2,3-deoxyribose 5'-phosphate)-DNA + a 5'-end 5'-phospho-2'-deoxyribonucleoside-DNA + H(+)</text>
        <dbReference type="Rhea" id="RHEA:66592"/>
        <dbReference type="Rhea" id="RHEA-COMP:13180"/>
        <dbReference type="Rhea" id="RHEA-COMP:16897"/>
        <dbReference type="Rhea" id="RHEA-COMP:17067"/>
        <dbReference type="ChEBI" id="CHEBI:15378"/>
        <dbReference type="ChEBI" id="CHEBI:136412"/>
        <dbReference type="ChEBI" id="CHEBI:157695"/>
        <dbReference type="ChEBI" id="CHEBI:167181"/>
        <dbReference type="EC" id="4.2.99.18"/>
    </reaction>
</comment>
<dbReference type="KEGG" id="tim:GMBLW1_02500"/>
<evidence type="ECO:0000256" key="5">
    <source>
        <dbReference type="ARBA" id="ARBA00022763"/>
    </source>
</evidence>
<dbReference type="GO" id="GO:0003684">
    <property type="term" value="F:damaged DNA binding"/>
    <property type="evidence" value="ECO:0007669"/>
    <property type="project" value="InterPro"/>
</dbReference>
<evidence type="ECO:0000256" key="2">
    <source>
        <dbReference type="ARBA" id="ARBA00009409"/>
    </source>
</evidence>
<evidence type="ECO:0000256" key="1">
    <source>
        <dbReference type="ARBA" id="ARBA00001668"/>
    </source>
</evidence>
<dbReference type="InterPro" id="IPR010663">
    <property type="entry name" value="Znf_FPG/IleRS"/>
</dbReference>
<dbReference type="NCBIfam" id="NF002211">
    <property type="entry name" value="PRK01103.1"/>
    <property type="match status" value="1"/>
</dbReference>
<dbReference type="InterPro" id="IPR015887">
    <property type="entry name" value="DNA_glyclase_Znf_dom_DNA_BS"/>
</dbReference>
<keyword evidence="8 15" id="KW-0862">Zinc</keyword>
<dbReference type="InParanoid" id="A0A6C2YQ01"/>
<dbReference type="Gene3D" id="3.20.190.10">
    <property type="entry name" value="MutM-like, N-terminal"/>
    <property type="match status" value="1"/>
</dbReference>
<dbReference type="GO" id="GO:0006284">
    <property type="term" value="P:base-excision repair"/>
    <property type="evidence" value="ECO:0007669"/>
    <property type="project" value="InterPro"/>
</dbReference>
<evidence type="ECO:0000256" key="3">
    <source>
        <dbReference type="ARBA" id="ARBA00011245"/>
    </source>
</evidence>
<evidence type="ECO:0000313" key="19">
    <source>
        <dbReference type="Proteomes" id="UP000464378"/>
    </source>
</evidence>
<evidence type="ECO:0000256" key="10">
    <source>
        <dbReference type="ARBA" id="ARBA00023204"/>
    </source>
</evidence>
<dbReference type="Pfam" id="PF06831">
    <property type="entry name" value="H2TH"/>
    <property type="match status" value="1"/>
</dbReference>
<keyword evidence="12 15" id="KW-0511">Multifunctional enzyme</keyword>
<dbReference type="Pfam" id="PF01149">
    <property type="entry name" value="Fapy_DNA_glyco"/>
    <property type="match status" value="1"/>
</dbReference>
<dbReference type="AlphaFoldDB" id="A0A6C2YQ01"/>
<evidence type="ECO:0000256" key="11">
    <source>
        <dbReference type="ARBA" id="ARBA00023239"/>
    </source>
</evidence>
<dbReference type="SMART" id="SM00898">
    <property type="entry name" value="Fapy_DNA_glyco"/>
    <property type="match status" value="1"/>
</dbReference>
<evidence type="ECO:0000256" key="4">
    <source>
        <dbReference type="ARBA" id="ARBA00022723"/>
    </source>
</evidence>
<evidence type="ECO:0000256" key="12">
    <source>
        <dbReference type="ARBA" id="ARBA00023268"/>
    </source>
</evidence>
<dbReference type="PROSITE" id="PS51068">
    <property type="entry name" value="FPG_CAT"/>
    <property type="match status" value="1"/>
</dbReference>
<evidence type="ECO:0000256" key="7">
    <source>
        <dbReference type="ARBA" id="ARBA00022801"/>
    </source>
</evidence>
<dbReference type="PANTHER" id="PTHR22993">
    <property type="entry name" value="FORMAMIDOPYRIMIDINE-DNA GLYCOSYLASE"/>
    <property type="match status" value="1"/>
</dbReference>
<evidence type="ECO:0000256" key="13">
    <source>
        <dbReference type="ARBA" id="ARBA00023295"/>
    </source>
</evidence>
<accession>A0A6C2YQ01</accession>
<dbReference type="InterPro" id="IPR000214">
    <property type="entry name" value="Znf_DNA_glyclase/AP_lyase"/>
</dbReference>
<evidence type="ECO:0000259" key="17">
    <source>
        <dbReference type="PROSITE" id="PS51068"/>
    </source>
</evidence>
<keyword evidence="4 15" id="KW-0479">Metal-binding</keyword>
<evidence type="ECO:0000256" key="14">
    <source>
        <dbReference type="ARBA" id="ARBA00044632"/>
    </source>
</evidence>
<dbReference type="CDD" id="cd08966">
    <property type="entry name" value="EcFpg-like_N"/>
    <property type="match status" value="1"/>
</dbReference>
<dbReference type="EC" id="4.2.99.18" evidence="15"/>
<feature type="active site" description="Proton donor" evidence="15">
    <location>
        <position position="3"/>
    </location>
</feature>
<dbReference type="FunFam" id="1.10.8.50:FF:000003">
    <property type="entry name" value="Formamidopyrimidine-DNA glycosylase"/>
    <property type="match status" value="1"/>
</dbReference>
<evidence type="ECO:0000256" key="15">
    <source>
        <dbReference type="HAMAP-Rule" id="MF_00103"/>
    </source>
</evidence>
<sequence length="289" mass="32324">MPELPEVETVVRDLRPAVSQQRVTGIWVGPHSLRRIWQPEWSEQVAGDTILGLTRRGKWMRMPMQRGGELLWHLGMTGQMTVHAISDPLADHLHLRMQWESGHELRFRDIRRFGSVDWFASSAQLDAFLAERLGPEPFDLTDSQLAAALQRTTRPIKAALLDQLIVAGVGNIYADEALFRAHLPPQKPANQLTADEITQLRLAIVHVIEHAIDGRGSTIRNYVGGSGLEGSYQDEHQVYGRTDQPCRNCATAIHCVRIAGRSSHYCPQCQPESLAVQAATAPAKRKRRG</sequence>
<dbReference type="InterPro" id="IPR012319">
    <property type="entry name" value="FPG_cat"/>
</dbReference>